<comment type="caution">
    <text evidence="1">The sequence shown here is derived from an EMBL/GenBank/DDBJ whole genome shotgun (WGS) entry which is preliminary data.</text>
</comment>
<dbReference type="AlphaFoldDB" id="A0A8X6PJB3"/>
<name>A0A8X6PJB3_NEPPI</name>
<keyword evidence="2" id="KW-1185">Reference proteome</keyword>
<protein>
    <submittedName>
        <fullName evidence="1">DUF1758 domain-containing protein</fullName>
    </submittedName>
</protein>
<sequence>MEINLLIGADVIGKSLTRNTVTVIHLECDLTAVKTKLEWTVFGKDSCRIDILPILSMHCMLLPANKVWELEVKGISSETEKEKNNFNIKDFNYKIKILPNGRYEVELPWKLNSSKLSSHKHLAQKRQKND</sequence>
<proteinExistence type="predicted"/>
<organism evidence="1 2">
    <name type="scientific">Nephila pilipes</name>
    <name type="common">Giant wood spider</name>
    <name type="synonym">Nephila maculata</name>
    <dbReference type="NCBI Taxonomy" id="299642"/>
    <lineage>
        <taxon>Eukaryota</taxon>
        <taxon>Metazoa</taxon>
        <taxon>Ecdysozoa</taxon>
        <taxon>Arthropoda</taxon>
        <taxon>Chelicerata</taxon>
        <taxon>Arachnida</taxon>
        <taxon>Araneae</taxon>
        <taxon>Araneomorphae</taxon>
        <taxon>Entelegynae</taxon>
        <taxon>Araneoidea</taxon>
        <taxon>Nephilidae</taxon>
        <taxon>Nephila</taxon>
    </lineage>
</organism>
<evidence type="ECO:0000313" key="2">
    <source>
        <dbReference type="Proteomes" id="UP000887013"/>
    </source>
</evidence>
<gene>
    <name evidence="1" type="primary">AVEN_71179_1</name>
    <name evidence="1" type="ORF">NPIL_24151</name>
</gene>
<reference evidence="1" key="1">
    <citation type="submission" date="2020-08" db="EMBL/GenBank/DDBJ databases">
        <title>Multicomponent nature underlies the extraordinary mechanical properties of spider dragline silk.</title>
        <authorList>
            <person name="Kono N."/>
            <person name="Nakamura H."/>
            <person name="Mori M."/>
            <person name="Yoshida Y."/>
            <person name="Ohtoshi R."/>
            <person name="Malay A.D."/>
            <person name="Moran D.A.P."/>
            <person name="Tomita M."/>
            <person name="Numata K."/>
            <person name="Arakawa K."/>
        </authorList>
    </citation>
    <scope>NUCLEOTIDE SEQUENCE</scope>
</reference>
<evidence type="ECO:0000313" key="1">
    <source>
        <dbReference type="EMBL" id="GFT73815.1"/>
    </source>
</evidence>
<accession>A0A8X6PJB3</accession>
<dbReference type="EMBL" id="BMAW01021631">
    <property type="protein sequence ID" value="GFT73815.1"/>
    <property type="molecule type" value="Genomic_DNA"/>
</dbReference>
<dbReference type="Proteomes" id="UP000887013">
    <property type="component" value="Unassembled WGS sequence"/>
</dbReference>
<dbReference type="OrthoDB" id="6460014at2759"/>